<evidence type="ECO:0000256" key="1">
    <source>
        <dbReference type="ARBA" id="ARBA00001947"/>
    </source>
</evidence>
<dbReference type="InterPro" id="IPR024087">
    <property type="entry name" value="Creatininase-like_sf"/>
</dbReference>
<gene>
    <name evidence="6" type="ORF">C7B45_10360</name>
</gene>
<organism evidence="6 7">
    <name type="scientific">Sulfobacillus acidophilus</name>
    <dbReference type="NCBI Taxonomy" id="53633"/>
    <lineage>
        <taxon>Bacteria</taxon>
        <taxon>Bacillati</taxon>
        <taxon>Bacillota</taxon>
        <taxon>Clostridia</taxon>
        <taxon>Eubacteriales</taxon>
        <taxon>Clostridiales Family XVII. Incertae Sedis</taxon>
        <taxon>Sulfobacillus</taxon>
    </lineage>
</organism>
<dbReference type="InterPro" id="IPR003785">
    <property type="entry name" value="Creatininase/forma_Hydrolase"/>
</dbReference>
<dbReference type="Proteomes" id="UP000241848">
    <property type="component" value="Unassembled WGS sequence"/>
</dbReference>
<dbReference type="SUPFAM" id="SSF102215">
    <property type="entry name" value="Creatininase"/>
    <property type="match status" value="1"/>
</dbReference>
<evidence type="ECO:0000256" key="5">
    <source>
        <dbReference type="ARBA" id="ARBA00024029"/>
    </source>
</evidence>
<dbReference type="Pfam" id="PF02633">
    <property type="entry name" value="Creatininase"/>
    <property type="match status" value="1"/>
</dbReference>
<evidence type="ECO:0000313" key="7">
    <source>
        <dbReference type="Proteomes" id="UP000241848"/>
    </source>
</evidence>
<comment type="caution">
    <text evidence="6">The sequence shown here is derived from an EMBL/GenBank/DDBJ whole genome shotgun (WGS) entry which is preliminary data.</text>
</comment>
<dbReference type="AlphaFoldDB" id="A0A2T2WH01"/>
<proteinExistence type="inferred from homology"/>
<dbReference type="GO" id="GO:0009231">
    <property type="term" value="P:riboflavin biosynthetic process"/>
    <property type="evidence" value="ECO:0007669"/>
    <property type="project" value="TreeGrafter"/>
</dbReference>
<evidence type="ECO:0000256" key="4">
    <source>
        <dbReference type="ARBA" id="ARBA00022833"/>
    </source>
</evidence>
<dbReference type="GO" id="GO:0046872">
    <property type="term" value="F:metal ion binding"/>
    <property type="evidence" value="ECO:0007669"/>
    <property type="project" value="UniProtKB-KW"/>
</dbReference>
<dbReference type="EMBL" id="PXYV01000032">
    <property type="protein sequence ID" value="PSR21514.1"/>
    <property type="molecule type" value="Genomic_DNA"/>
</dbReference>
<dbReference type="Gene3D" id="3.40.50.10310">
    <property type="entry name" value="Creatininase"/>
    <property type="match status" value="1"/>
</dbReference>
<dbReference type="PANTHER" id="PTHR35005">
    <property type="entry name" value="3-DEHYDRO-SCYLLO-INOSOSE HYDROLASE"/>
    <property type="match status" value="1"/>
</dbReference>
<keyword evidence="3" id="KW-0378">Hydrolase</keyword>
<comment type="similarity">
    <text evidence="5">Belongs to the creatininase superfamily.</text>
</comment>
<comment type="cofactor">
    <cofactor evidence="1">
        <name>Zn(2+)</name>
        <dbReference type="ChEBI" id="CHEBI:29105"/>
    </cofactor>
</comment>
<accession>A0A2T2WH01</accession>
<sequence length="242" mass="26986">MYWEQLTAKSFHENVENGEMTAILPVGSVEAHGMHCPLGADNIAPLEFCRRLEARYSDRLIVLPIIPYGHNWELAHFSGTIAIPSRVFGEFVAETGKEVGRWGVKNLVIMNGHGGNNAALHEAMENMGNAGIRSVLISWWLDYAKEIRTITSGQGHAGEDETAVMLALAPDWVHMEDATFNPYVPNFYVKGPGLHEKVLYDATTGDGRLATREKGERIVDVVTDRMAELLEDLWADRLFHTL</sequence>
<keyword evidence="4" id="KW-0862">Zinc</keyword>
<dbReference type="GO" id="GO:0016811">
    <property type="term" value="F:hydrolase activity, acting on carbon-nitrogen (but not peptide) bonds, in linear amides"/>
    <property type="evidence" value="ECO:0007669"/>
    <property type="project" value="TreeGrafter"/>
</dbReference>
<name>A0A2T2WH01_9FIRM</name>
<protein>
    <submittedName>
        <fullName evidence="6">Creatininase</fullName>
    </submittedName>
</protein>
<evidence type="ECO:0000256" key="2">
    <source>
        <dbReference type="ARBA" id="ARBA00022723"/>
    </source>
</evidence>
<keyword evidence="2" id="KW-0479">Metal-binding</keyword>
<dbReference type="PANTHER" id="PTHR35005:SF1">
    <property type="entry name" value="2-AMINO-5-FORMYLAMINO-6-RIBOSYLAMINOPYRIMIDIN-4(3H)-ONE 5'-MONOPHOSPHATE DEFORMYLASE"/>
    <property type="match status" value="1"/>
</dbReference>
<reference evidence="6 7" key="1">
    <citation type="journal article" date="2014" name="BMC Genomics">
        <title>Comparison of environmental and isolate Sulfobacillus genomes reveals diverse carbon, sulfur, nitrogen, and hydrogen metabolisms.</title>
        <authorList>
            <person name="Justice N.B."/>
            <person name="Norman A."/>
            <person name="Brown C.T."/>
            <person name="Singh A."/>
            <person name="Thomas B.C."/>
            <person name="Banfield J.F."/>
        </authorList>
    </citation>
    <scope>NUCLEOTIDE SEQUENCE [LARGE SCALE GENOMIC DNA]</scope>
    <source>
        <strain evidence="6">AMDSBA3</strain>
    </source>
</reference>
<evidence type="ECO:0000313" key="6">
    <source>
        <dbReference type="EMBL" id="PSR21514.1"/>
    </source>
</evidence>
<evidence type="ECO:0000256" key="3">
    <source>
        <dbReference type="ARBA" id="ARBA00022801"/>
    </source>
</evidence>